<gene>
    <name evidence="1" type="ORF">RN96_04570</name>
</gene>
<dbReference type="RefSeq" id="WP_098702485.1">
    <property type="nucleotide sequence ID" value="NZ_NJGI01000001.1"/>
</dbReference>
<dbReference type="Proteomes" id="UP000222862">
    <property type="component" value="Unassembled WGS sequence"/>
</dbReference>
<name>A0A2B7YLH9_FUSNP</name>
<organism evidence="1 2">
    <name type="scientific">Fusobacterium nucleatum subsp. polymorphum</name>
    <name type="common">Fusobacterium polymorphum</name>
    <dbReference type="NCBI Taxonomy" id="76857"/>
    <lineage>
        <taxon>Bacteria</taxon>
        <taxon>Fusobacteriati</taxon>
        <taxon>Fusobacteriota</taxon>
        <taxon>Fusobacteriia</taxon>
        <taxon>Fusobacteriales</taxon>
        <taxon>Fusobacteriaceae</taxon>
        <taxon>Fusobacterium</taxon>
    </lineage>
</organism>
<protein>
    <submittedName>
        <fullName evidence="1">Uncharacterized protein</fullName>
    </submittedName>
</protein>
<comment type="caution">
    <text evidence="1">The sequence shown here is derived from an EMBL/GenBank/DDBJ whole genome shotgun (WGS) entry which is preliminary data.</text>
</comment>
<dbReference type="AlphaFoldDB" id="A0A2B7YLH9"/>
<evidence type="ECO:0000313" key="2">
    <source>
        <dbReference type="Proteomes" id="UP000222862"/>
    </source>
</evidence>
<proteinExistence type="predicted"/>
<dbReference type="EMBL" id="NJGI01000001">
    <property type="protein sequence ID" value="PGH22416.1"/>
    <property type="molecule type" value="Genomic_DNA"/>
</dbReference>
<reference evidence="1 2" key="1">
    <citation type="submission" date="2017-06" db="EMBL/GenBank/DDBJ databases">
        <title>Genome sequencing of Fusobacterium nucleatum subsp. polymorphum KCOM 1232 (=ChDC F37).</title>
        <authorList>
            <person name="Kook J.-K."/>
            <person name="Park S.-N."/>
            <person name="Lim Y.K."/>
            <person name="Roh H."/>
        </authorList>
    </citation>
    <scope>NUCLEOTIDE SEQUENCE [LARGE SCALE GENOMIC DNA]</scope>
    <source>
        <strain evidence="2">KCOM 1232 ( ChDC F37)</strain>
    </source>
</reference>
<evidence type="ECO:0000313" key="1">
    <source>
        <dbReference type="EMBL" id="PGH22416.1"/>
    </source>
</evidence>
<accession>A0A2B7YLH9</accession>
<sequence>MFEYARKMLEKTYTGKCNIYGTELFTDENGITDEREGVLVKSNIPCFLSYESNPVIIQGNYGVATSTIVLFLSPDIEVPLNSEIEVTQNGITKKYKHSGEIAMYRTHQEITLDSERKT</sequence>